<evidence type="ECO:0000259" key="2">
    <source>
        <dbReference type="Pfam" id="PF05305"/>
    </source>
</evidence>
<comment type="caution">
    <text evidence="3">The sequence shown here is derived from an EMBL/GenBank/DDBJ whole genome shotgun (WGS) entry which is preliminary data.</text>
</comment>
<dbReference type="AlphaFoldDB" id="A0A1A2XKW7"/>
<protein>
    <recommendedName>
        <fullName evidence="2">DUF732 domain-containing protein</fullName>
    </recommendedName>
</protein>
<name>A0A1A2XKW7_MYCSD</name>
<dbReference type="Pfam" id="PF05305">
    <property type="entry name" value="DUF732"/>
    <property type="match status" value="1"/>
</dbReference>
<evidence type="ECO:0000313" key="3">
    <source>
        <dbReference type="EMBL" id="OBI26360.1"/>
    </source>
</evidence>
<feature type="signal peptide" evidence="1">
    <location>
        <begin position="1"/>
        <end position="23"/>
    </location>
</feature>
<feature type="chain" id="PRO_5009826005" description="DUF732 domain-containing protein" evidence="1">
    <location>
        <begin position="24"/>
        <end position="117"/>
    </location>
</feature>
<evidence type="ECO:0000256" key="1">
    <source>
        <dbReference type="SAM" id="SignalP"/>
    </source>
</evidence>
<sequence>MKLLLALAVTAGLCLAGAAPGYADPERGAHPDPEDAAGAIHDAAFLESLRAAGITYSSSGQAIEAARAVCGLVDRGEPALQVLSDLKDNNPGFTTDGAAQFAAIAAHTYCPHQLIKK</sequence>
<evidence type="ECO:0000313" key="4">
    <source>
        <dbReference type="Proteomes" id="UP000093943"/>
    </source>
</evidence>
<dbReference type="EMBL" id="LZKG01000137">
    <property type="protein sequence ID" value="OBI26360.1"/>
    <property type="molecule type" value="Genomic_DNA"/>
</dbReference>
<reference evidence="4" key="1">
    <citation type="submission" date="2016-06" db="EMBL/GenBank/DDBJ databases">
        <authorList>
            <person name="Sutton G."/>
            <person name="Brinkac L."/>
            <person name="Sanka R."/>
            <person name="Adams M."/>
            <person name="Lau E."/>
            <person name="Sam S."/>
            <person name="Sreng N."/>
            <person name="Him V."/>
            <person name="Kerleguer A."/>
            <person name="Cheng S."/>
        </authorList>
    </citation>
    <scope>NUCLEOTIDE SEQUENCE [LARGE SCALE GENOMIC DNA]</scope>
    <source>
        <strain evidence="4">E1876</strain>
    </source>
</reference>
<accession>A0A1A2XKW7</accession>
<gene>
    <name evidence="3" type="ORF">A5710_06880</name>
</gene>
<dbReference type="Proteomes" id="UP000093943">
    <property type="component" value="Unassembled WGS sequence"/>
</dbReference>
<dbReference type="OrthoDB" id="4750691at2"/>
<proteinExistence type="predicted"/>
<keyword evidence="1" id="KW-0732">Signal</keyword>
<feature type="domain" description="DUF732" evidence="2">
    <location>
        <begin position="42"/>
        <end position="111"/>
    </location>
</feature>
<dbReference type="InterPro" id="IPR007969">
    <property type="entry name" value="DUF732"/>
</dbReference>
<organism evidence="3 4">
    <name type="scientific">Mycolicibacter sinensis (strain JDM601)</name>
    <name type="common">Mycobacterium sinense</name>
    <dbReference type="NCBI Taxonomy" id="875328"/>
    <lineage>
        <taxon>Bacteria</taxon>
        <taxon>Bacillati</taxon>
        <taxon>Actinomycetota</taxon>
        <taxon>Actinomycetes</taxon>
        <taxon>Mycobacteriales</taxon>
        <taxon>Mycobacteriaceae</taxon>
        <taxon>Mycolicibacter</taxon>
    </lineage>
</organism>
<dbReference type="RefSeq" id="WP_064920518.1">
    <property type="nucleotide sequence ID" value="NZ_LZJK01000034.1"/>
</dbReference>